<feature type="compositionally biased region" description="Basic and acidic residues" evidence="1">
    <location>
        <begin position="212"/>
        <end position="263"/>
    </location>
</feature>
<accession>S3BYF7</accession>
<evidence type="ECO:0000313" key="2">
    <source>
        <dbReference type="EMBL" id="EPE04516.1"/>
    </source>
</evidence>
<feature type="compositionally biased region" description="Acidic residues" evidence="1">
    <location>
        <begin position="201"/>
        <end position="211"/>
    </location>
</feature>
<evidence type="ECO:0000256" key="1">
    <source>
        <dbReference type="SAM" id="MobiDB-lite"/>
    </source>
</evidence>
<feature type="compositionally biased region" description="Basic residues" evidence="1">
    <location>
        <begin position="289"/>
        <end position="304"/>
    </location>
</feature>
<gene>
    <name evidence="2" type="ORF">F503_03578</name>
</gene>
<dbReference type="HOGENOM" id="CLU_530152_0_0_1"/>
<reference evidence="2 3" key="1">
    <citation type="journal article" date="2013" name="BMC Genomics">
        <title>The genome and transcriptome of the pine saprophyte Ophiostoma piceae, and a comparison with the bark beetle-associated pine pathogen Grosmannia clavigera.</title>
        <authorList>
            <person name="Haridas S."/>
            <person name="Wang Y."/>
            <person name="Lim L."/>
            <person name="Massoumi Alamouti S."/>
            <person name="Jackman S."/>
            <person name="Docking R."/>
            <person name="Robertson G."/>
            <person name="Birol I."/>
            <person name="Bohlmann J."/>
            <person name="Breuil C."/>
        </authorList>
    </citation>
    <scope>NUCLEOTIDE SEQUENCE [LARGE SCALE GENOMIC DNA]</scope>
    <source>
        <strain evidence="2 3">UAMH 11346</strain>
    </source>
</reference>
<feature type="region of interest" description="Disordered" evidence="1">
    <location>
        <begin position="30"/>
        <end position="73"/>
    </location>
</feature>
<dbReference type="Proteomes" id="UP000016923">
    <property type="component" value="Unassembled WGS sequence"/>
</dbReference>
<sequence>MVPFEEHMASVDGYWRQSIIEWRASVQAALDGSTGSHGGSDAADTPSGFSRPESTSDEPSSLPYKPQTSPVRQGSWRSKLAVSHVWPWLSRTSHSCGHALLLALQQSTSLAVADGDYRDSFNATAGMAAIDDVEMEAYRLLVEPEPPRDSRPASKMKPNTRFLRHIVREANHHNAVLLAKETADSQRRLKNLMRNGKDGAGDGDDDDEYDDTSSKSRDGYGRDSKQKKAESAREDDRHSKKSSRRSDRDRDRYERESRDDKDSHSHRHRRNKDDEDGQDDRDDRDDKSRRHKSHHSHREHHSRSRERNDRHRSSKHRRRSRSPEREREGRLSRSPDCKYRDRSPQKQRSRHHDEKESTSRTSSGRDRKGRTQISRTGRHSNRAEFSEPSRSRPRSESRSGSDGGSGSSESDPLDDFVGPRLASDNARADKDRIRIRGRGAFSAAAMGGLGSSIDRHFAADYDPSADVEMQTESTVLQPPTRTGGGSSSGTTEDARTEMQRDRKQLLRDGAERLRAAGFTDKEIAIWSRGGRREVADVPWAKKGEAREWDRGKKEGDDGPAKPLWAR</sequence>
<dbReference type="eggNOG" id="ENOG502S07H">
    <property type="taxonomic scope" value="Eukaryota"/>
</dbReference>
<feature type="region of interest" description="Disordered" evidence="1">
    <location>
        <begin position="534"/>
        <end position="566"/>
    </location>
</feature>
<keyword evidence="3" id="KW-1185">Reference proteome</keyword>
<dbReference type="PANTHER" id="PTHR40132:SF1">
    <property type="entry name" value="PRE-MRNA-SPLICING FACTOR 38B"/>
    <property type="match status" value="1"/>
</dbReference>
<proteinExistence type="predicted"/>
<feature type="compositionally biased region" description="Basic and acidic residues" evidence="1">
    <location>
        <begin position="381"/>
        <end position="399"/>
    </location>
</feature>
<dbReference type="VEuPathDB" id="FungiDB:F503_03578"/>
<evidence type="ECO:0000313" key="3">
    <source>
        <dbReference type="Proteomes" id="UP000016923"/>
    </source>
</evidence>
<feature type="compositionally biased region" description="Polar residues" evidence="1">
    <location>
        <begin position="470"/>
        <end position="480"/>
    </location>
</feature>
<feature type="region of interest" description="Disordered" evidence="1">
    <location>
        <begin position="465"/>
        <end position="502"/>
    </location>
</feature>
<dbReference type="AlphaFoldDB" id="S3BYF7"/>
<dbReference type="STRING" id="1262450.S3BYF7"/>
<feature type="compositionally biased region" description="Basic and acidic residues" evidence="1">
    <location>
        <begin position="534"/>
        <end position="559"/>
    </location>
</feature>
<dbReference type="EMBL" id="KE148160">
    <property type="protein sequence ID" value="EPE04516.1"/>
    <property type="molecule type" value="Genomic_DNA"/>
</dbReference>
<feature type="compositionally biased region" description="Acidic residues" evidence="1">
    <location>
        <begin position="274"/>
        <end position="283"/>
    </location>
</feature>
<feature type="compositionally biased region" description="Basic and acidic residues" evidence="1">
    <location>
        <begin position="321"/>
        <end position="344"/>
    </location>
</feature>
<dbReference type="OrthoDB" id="2431475at2759"/>
<dbReference type="PANTHER" id="PTHR40132">
    <property type="entry name" value="PRE-MRNA-SPLICING FACTOR 38B"/>
    <property type="match status" value="1"/>
</dbReference>
<organism evidence="2 3">
    <name type="scientific">Ophiostoma piceae (strain UAMH 11346)</name>
    <name type="common">Sap stain fungus</name>
    <dbReference type="NCBI Taxonomy" id="1262450"/>
    <lineage>
        <taxon>Eukaryota</taxon>
        <taxon>Fungi</taxon>
        <taxon>Dikarya</taxon>
        <taxon>Ascomycota</taxon>
        <taxon>Pezizomycotina</taxon>
        <taxon>Sordariomycetes</taxon>
        <taxon>Sordariomycetidae</taxon>
        <taxon>Ophiostomatales</taxon>
        <taxon>Ophiostomataceae</taxon>
        <taxon>Ophiostoma</taxon>
    </lineage>
</organism>
<feature type="region of interest" description="Disordered" evidence="1">
    <location>
        <begin position="193"/>
        <end position="437"/>
    </location>
</feature>
<feature type="compositionally biased region" description="Basic and acidic residues" evidence="1">
    <location>
        <begin position="492"/>
        <end position="502"/>
    </location>
</feature>
<feature type="compositionally biased region" description="Basic and acidic residues" evidence="1">
    <location>
        <begin position="351"/>
        <end position="366"/>
    </location>
</feature>
<protein>
    <submittedName>
        <fullName evidence="2">Pre-mrna-splicing factor 38b</fullName>
    </submittedName>
</protein>
<name>S3BYF7_OPHP1</name>